<dbReference type="AlphaFoldDB" id="A0A414PN30"/>
<reference evidence="6 7" key="1">
    <citation type="submission" date="2018-08" db="EMBL/GenBank/DDBJ databases">
        <title>A genome reference for cultivated species of the human gut microbiota.</title>
        <authorList>
            <person name="Zou Y."/>
            <person name="Xue W."/>
            <person name="Luo G."/>
        </authorList>
    </citation>
    <scope>NUCLEOTIDE SEQUENCE [LARGE SCALE GENOMIC DNA]</scope>
    <source>
        <strain evidence="6 7">AM25-1</strain>
    </source>
</reference>
<dbReference type="PANTHER" id="PTHR43701">
    <property type="entry name" value="MEMBRANE TRANSPORTER PROTEIN MJ0441-RELATED"/>
    <property type="match status" value="1"/>
</dbReference>
<keyword evidence="2 5" id="KW-0812">Transmembrane</keyword>
<organism evidence="6 7">
    <name type="scientific">Fusobacterium mortiferum</name>
    <dbReference type="NCBI Taxonomy" id="850"/>
    <lineage>
        <taxon>Bacteria</taxon>
        <taxon>Fusobacteriati</taxon>
        <taxon>Fusobacteriota</taxon>
        <taxon>Fusobacteriia</taxon>
        <taxon>Fusobacteriales</taxon>
        <taxon>Fusobacteriaceae</taxon>
        <taxon>Fusobacterium</taxon>
    </lineage>
</organism>
<protein>
    <recommendedName>
        <fullName evidence="5">Probable membrane transporter protein</fullName>
    </recommendedName>
</protein>
<evidence type="ECO:0000256" key="2">
    <source>
        <dbReference type="ARBA" id="ARBA00022692"/>
    </source>
</evidence>
<evidence type="ECO:0000256" key="1">
    <source>
        <dbReference type="ARBA" id="ARBA00004141"/>
    </source>
</evidence>
<evidence type="ECO:0000313" key="7">
    <source>
        <dbReference type="Proteomes" id="UP000284676"/>
    </source>
</evidence>
<comment type="similarity">
    <text evidence="5">Belongs to the 4-toluene sulfonate uptake permease (TSUP) (TC 2.A.102) family.</text>
</comment>
<evidence type="ECO:0000256" key="3">
    <source>
        <dbReference type="ARBA" id="ARBA00022989"/>
    </source>
</evidence>
<dbReference type="RefSeq" id="WP_118234705.1">
    <property type="nucleotide sequence ID" value="NZ_QRHL01000035.1"/>
</dbReference>
<dbReference type="PANTHER" id="PTHR43701:SF2">
    <property type="entry name" value="MEMBRANE TRANSPORTER PROTEIN YJNA-RELATED"/>
    <property type="match status" value="1"/>
</dbReference>
<comment type="caution">
    <text evidence="6">The sequence shown here is derived from an EMBL/GenBank/DDBJ whole genome shotgun (WGS) entry which is preliminary data.</text>
</comment>
<feature type="transmembrane region" description="Helical" evidence="5">
    <location>
        <begin position="211"/>
        <end position="228"/>
    </location>
</feature>
<dbReference type="InterPro" id="IPR051598">
    <property type="entry name" value="TSUP/Inactive_protease-like"/>
</dbReference>
<feature type="transmembrane region" description="Helical" evidence="5">
    <location>
        <begin position="104"/>
        <end position="125"/>
    </location>
</feature>
<gene>
    <name evidence="6" type="ORF">DW663_11900</name>
</gene>
<dbReference type="Proteomes" id="UP000284676">
    <property type="component" value="Unassembled WGS sequence"/>
</dbReference>
<dbReference type="GO" id="GO:0005886">
    <property type="term" value="C:plasma membrane"/>
    <property type="evidence" value="ECO:0007669"/>
    <property type="project" value="UniProtKB-SubCell"/>
</dbReference>
<accession>A0A414PN30</accession>
<feature type="transmembrane region" description="Helical" evidence="5">
    <location>
        <begin position="240"/>
        <end position="257"/>
    </location>
</feature>
<dbReference type="EMBL" id="QRHL01000035">
    <property type="protein sequence ID" value="RHF69922.1"/>
    <property type="molecule type" value="Genomic_DNA"/>
</dbReference>
<evidence type="ECO:0000256" key="5">
    <source>
        <dbReference type="RuleBase" id="RU363041"/>
    </source>
</evidence>
<feature type="transmembrane region" description="Helical" evidence="5">
    <location>
        <begin position="40"/>
        <end position="60"/>
    </location>
</feature>
<keyword evidence="3 5" id="KW-1133">Transmembrane helix</keyword>
<feature type="transmembrane region" description="Helical" evidence="5">
    <location>
        <begin position="7"/>
        <end position="28"/>
    </location>
</feature>
<feature type="transmembrane region" description="Helical" evidence="5">
    <location>
        <begin position="137"/>
        <end position="170"/>
    </location>
</feature>
<feature type="transmembrane region" description="Helical" evidence="5">
    <location>
        <begin position="72"/>
        <end position="92"/>
    </location>
</feature>
<feature type="transmembrane region" description="Helical" evidence="5">
    <location>
        <begin position="182"/>
        <end position="199"/>
    </location>
</feature>
<dbReference type="Pfam" id="PF01925">
    <property type="entry name" value="TauE"/>
    <property type="match status" value="1"/>
</dbReference>
<name>A0A414PN30_FUSMR</name>
<sequence length="260" mass="27951">MTNLFNLIVSLLATTTGAISGIGGGIIIKPVYDAFSGLPISTINFMSGCTVFSMSIVSLLKSRNSGVKLDKVKSTTLALGAAVGGIIGKQIFQLTKAIFKNDNFIGAGQAIILIIMTLYVFWFIKNKEKITMKNVNNLGIAALIGFSLGMISAFLGIGGGPINIAILAYFFNMNSKTCSLNSIYIIFFSQTTSLLTTFITKTVPTYNSMDLIFMIIGGIAGGFIGSTISKRLSNKGVDKIFSVVLMIILIICTYNFFRFI</sequence>
<keyword evidence="5" id="KW-1003">Cell membrane</keyword>
<proteinExistence type="inferred from homology"/>
<evidence type="ECO:0000256" key="4">
    <source>
        <dbReference type="ARBA" id="ARBA00023136"/>
    </source>
</evidence>
<comment type="subcellular location">
    <subcellularLocation>
        <location evidence="5">Cell membrane</location>
        <topology evidence="5">Multi-pass membrane protein</topology>
    </subcellularLocation>
    <subcellularLocation>
        <location evidence="1">Membrane</location>
        <topology evidence="1">Multi-pass membrane protein</topology>
    </subcellularLocation>
</comment>
<dbReference type="InterPro" id="IPR002781">
    <property type="entry name" value="TM_pro_TauE-like"/>
</dbReference>
<evidence type="ECO:0000313" key="6">
    <source>
        <dbReference type="EMBL" id="RHF69922.1"/>
    </source>
</evidence>
<keyword evidence="4 5" id="KW-0472">Membrane</keyword>